<dbReference type="AlphaFoldDB" id="A0AAV9U2V7"/>
<accession>A0AAV9U2V7</accession>
<evidence type="ECO:0000313" key="3">
    <source>
        <dbReference type="EMBL" id="KAK6334268.1"/>
    </source>
</evidence>
<evidence type="ECO:0000313" key="4">
    <source>
        <dbReference type="Proteomes" id="UP001373714"/>
    </source>
</evidence>
<keyword evidence="2" id="KW-0732">Signal</keyword>
<feature type="region of interest" description="Disordered" evidence="1">
    <location>
        <begin position="89"/>
        <end position="147"/>
    </location>
</feature>
<feature type="signal peptide" evidence="2">
    <location>
        <begin position="1"/>
        <end position="23"/>
    </location>
</feature>
<reference evidence="3 4" key="1">
    <citation type="submission" date="2019-10" db="EMBL/GenBank/DDBJ databases">
        <authorList>
            <person name="Palmer J.M."/>
        </authorList>
    </citation>
    <scope>NUCLEOTIDE SEQUENCE [LARGE SCALE GENOMIC DNA]</scope>
    <source>
        <strain evidence="3 4">TWF730</strain>
    </source>
</reference>
<gene>
    <name evidence="3" type="ORF">TWF730_003482</name>
</gene>
<feature type="chain" id="PRO_5043832977" evidence="2">
    <location>
        <begin position="24"/>
        <end position="165"/>
    </location>
</feature>
<sequence length="165" mass="18267">MLSLPPLSFLLLILLNPLQFASALPSNPQIKYQPPTTPLSTITSSYPACVQEQRLCGNICYDPTEADCDPQFLSLTKFGEHISMLKKKALAETRKRAQQQQEQEQGQQKEEDKKKKKKKKRTAQKDGASPAAAAAGNPAAEARVIPRKNEFISSGVRYVPVEIKS</sequence>
<keyword evidence="4" id="KW-1185">Reference proteome</keyword>
<comment type="caution">
    <text evidence="3">The sequence shown here is derived from an EMBL/GenBank/DDBJ whole genome shotgun (WGS) entry which is preliminary data.</text>
</comment>
<name>A0AAV9U2V7_9PEZI</name>
<dbReference type="Proteomes" id="UP001373714">
    <property type="component" value="Unassembled WGS sequence"/>
</dbReference>
<evidence type="ECO:0000256" key="2">
    <source>
        <dbReference type="SAM" id="SignalP"/>
    </source>
</evidence>
<evidence type="ECO:0000256" key="1">
    <source>
        <dbReference type="SAM" id="MobiDB-lite"/>
    </source>
</evidence>
<feature type="compositionally biased region" description="Low complexity" evidence="1">
    <location>
        <begin position="125"/>
        <end position="142"/>
    </location>
</feature>
<protein>
    <submittedName>
        <fullName evidence="3">Uncharacterized protein</fullName>
    </submittedName>
</protein>
<organism evidence="3 4">
    <name type="scientific">Orbilia blumenaviensis</name>
    <dbReference type="NCBI Taxonomy" id="1796055"/>
    <lineage>
        <taxon>Eukaryota</taxon>
        <taxon>Fungi</taxon>
        <taxon>Dikarya</taxon>
        <taxon>Ascomycota</taxon>
        <taxon>Pezizomycotina</taxon>
        <taxon>Orbiliomycetes</taxon>
        <taxon>Orbiliales</taxon>
        <taxon>Orbiliaceae</taxon>
        <taxon>Orbilia</taxon>
    </lineage>
</organism>
<proteinExistence type="predicted"/>
<dbReference type="EMBL" id="JAVHNS010000015">
    <property type="protein sequence ID" value="KAK6334268.1"/>
    <property type="molecule type" value="Genomic_DNA"/>
</dbReference>